<reference evidence="1" key="1">
    <citation type="submission" date="2018-05" db="EMBL/GenBank/DDBJ databases">
        <authorList>
            <person name="Lanie J.A."/>
            <person name="Ng W.-L."/>
            <person name="Kazmierczak K.M."/>
            <person name="Andrzejewski T.M."/>
            <person name="Davidsen T.M."/>
            <person name="Wayne K.J."/>
            <person name="Tettelin H."/>
            <person name="Glass J.I."/>
            <person name="Rusch D."/>
            <person name="Podicherti R."/>
            <person name="Tsui H.-C.T."/>
            <person name="Winkler M.E."/>
        </authorList>
    </citation>
    <scope>NUCLEOTIDE SEQUENCE</scope>
</reference>
<name>A0A383E1Z1_9ZZZZ</name>
<accession>A0A383E1Z1</accession>
<evidence type="ECO:0000313" key="1">
    <source>
        <dbReference type="EMBL" id="SVE50609.1"/>
    </source>
</evidence>
<dbReference type="EMBL" id="UINC01222020">
    <property type="protein sequence ID" value="SVE50609.1"/>
    <property type="molecule type" value="Genomic_DNA"/>
</dbReference>
<proteinExistence type="predicted"/>
<protein>
    <submittedName>
        <fullName evidence="1">Uncharacterized protein</fullName>
    </submittedName>
</protein>
<gene>
    <name evidence="1" type="ORF">METZ01_LOCUS503463</name>
</gene>
<feature type="non-terminal residue" evidence="1">
    <location>
        <position position="25"/>
    </location>
</feature>
<sequence>MKRNAILLQEAYRRDGHADFIKRAS</sequence>
<dbReference type="AlphaFoldDB" id="A0A383E1Z1"/>
<organism evidence="1">
    <name type="scientific">marine metagenome</name>
    <dbReference type="NCBI Taxonomy" id="408172"/>
    <lineage>
        <taxon>unclassified sequences</taxon>
        <taxon>metagenomes</taxon>
        <taxon>ecological metagenomes</taxon>
    </lineage>
</organism>